<protein>
    <submittedName>
        <fullName evidence="2">Uncharacterized protein</fullName>
    </submittedName>
</protein>
<dbReference type="AlphaFoldDB" id="A0A1R3JXE6"/>
<feature type="compositionally biased region" description="Basic and acidic residues" evidence="1">
    <location>
        <begin position="22"/>
        <end position="31"/>
    </location>
</feature>
<evidence type="ECO:0000256" key="1">
    <source>
        <dbReference type="SAM" id="MobiDB-lite"/>
    </source>
</evidence>
<reference evidence="3" key="1">
    <citation type="submission" date="2013-09" db="EMBL/GenBank/DDBJ databases">
        <title>Corchorus olitorius genome sequencing.</title>
        <authorList>
            <person name="Alam M."/>
            <person name="Haque M.S."/>
            <person name="Islam M.S."/>
            <person name="Emdad E.M."/>
            <person name="Islam M.M."/>
            <person name="Ahmed B."/>
            <person name="Halim A."/>
            <person name="Hossen Q.M.M."/>
            <person name="Hossain M.Z."/>
            <person name="Ahmed R."/>
            <person name="Khan M.M."/>
            <person name="Islam R."/>
            <person name="Rashid M.M."/>
            <person name="Khan S.A."/>
            <person name="Rahman M.S."/>
            <person name="Alam M."/>
            <person name="Yahiya A.S."/>
            <person name="Khan M.S."/>
            <person name="Azam M.S."/>
            <person name="Haque T."/>
            <person name="Lashkar M.Z.H."/>
            <person name="Akhand A.I."/>
            <person name="Morshed G."/>
            <person name="Roy S."/>
            <person name="Uddin K.S."/>
            <person name="Rabeya T."/>
            <person name="Hossain A.S."/>
            <person name="Chowdhury A."/>
            <person name="Snigdha A.R."/>
            <person name="Mortoza M.S."/>
            <person name="Matin S.A."/>
            <person name="Hoque S.M.E."/>
            <person name="Islam M.K."/>
            <person name="Roy D.K."/>
            <person name="Haider R."/>
            <person name="Moosa M.M."/>
            <person name="Elias S.M."/>
            <person name="Hasan A.M."/>
            <person name="Jahan S."/>
            <person name="Shafiuddin M."/>
            <person name="Mahmood N."/>
            <person name="Shommy N.S."/>
        </authorList>
    </citation>
    <scope>NUCLEOTIDE SEQUENCE [LARGE SCALE GENOMIC DNA]</scope>
    <source>
        <strain evidence="3">cv. O-4</strain>
    </source>
</reference>
<sequence>MALHVKQHDRQHALHGFGNGKAKLEEKKRKL</sequence>
<feature type="compositionally biased region" description="Basic and acidic residues" evidence="1">
    <location>
        <begin position="1"/>
        <end position="12"/>
    </location>
</feature>
<gene>
    <name evidence="2" type="ORF">COLO4_13252</name>
</gene>
<dbReference type="EMBL" id="AWUE01015131">
    <property type="protein sequence ID" value="OMO99480.1"/>
    <property type="molecule type" value="Genomic_DNA"/>
</dbReference>
<accession>A0A1R3JXE6</accession>
<feature type="region of interest" description="Disordered" evidence="1">
    <location>
        <begin position="1"/>
        <end position="31"/>
    </location>
</feature>
<evidence type="ECO:0000313" key="3">
    <source>
        <dbReference type="Proteomes" id="UP000187203"/>
    </source>
</evidence>
<evidence type="ECO:0000313" key="2">
    <source>
        <dbReference type="EMBL" id="OMO99480.1"/>
    </source>
</evidence>
<dbReference type="Proteomes" id="UP000187203">
    <property type="component" value="Unassembled WGS sequence"/>
</dbReference>
<name>A0A1R3JXE6_9ROSI</name>
<keyword evidence="3" id="KW-1185">Reference proteome</keyword>
<organism evidence="2 3">
    <name type="scientific">Corchorus olitorius</name>
    <dbReference type="NCBI Taxonomy" id="93759"/>
    <lineage>
        <taxon>Eukaryota</taxon>
        <taxon>Viridiplantae</taxon>
        <taxon>Streptophyta</taxon>
        <taxon>Embryophyta</taxon>
        <taxon>Tracheophyta</taxon>
        <taxon>Spermatophyta</taxon>
        <taxon>Magnoliopsida</taxon>
        <taxon>eudicotyledons</taxon>
        <taxon>Gunneridae</taxon>
        <taxon>Pentapetalae</taxon>
        <taxon>rosids</taxon>
        <taxon>malvids</taxon>
        <taxon>Malvales</taxon>
        <taxon>Malvaceae</taxon>
        <taxon>Grewioideae</taxon>
        <taxon>Apeibeae</taxon>
        <taxon>Corchorus</taxon>
    </lineage>
</organism>
<comment type="caution">
    <text evidence="2">The sequence shown here is derived from an EMBL/GenBank/DDBJ whole genome shotgun (WGS) entry which is preliminary data.</text>
</comment>
<proteinExistence type="predicted"/>